<feature type="transmembrane region" description="Helical" evidence="3">
    <location>
        <begin position="55"/>
        <end position="82"/>
    </location>
</feature>
<proteinExistence type="inferred from homology"/>
<dbReference type="GO" id="GO:0008654">
    <property type="term" value="P:phospholipid biosynthetic process"/>
    <property type="evidence" value="ECO:0007669"/>
    <property type="project" value="InterPro"/>
</dbReference>
<dbReference type="Proteomes" id="UP000034069">
    <property type="component" value="Unassembled WGS sequence"/>
</dbReference>
<keyword evidence="3" id="KW-1133">Transmembrane helix</keyword>
<dbReference type="AlphaFoldDB" id="A0A0G1JHH6"/>
<keyword evidence="1 2" id="KW-0808">Transferase</keyword>
<dbReference type="PROSITE" id="PS00379">
    <property type="entry name" value="CDP_ALCOHOL_P_TRANSF"/>
    <property type="match status" value="1"/>
</dbReference>
<reference evidence="4 5" key="1">
    <citation type="journal article" date="2015" name="Nature">
        <title>rRNA introns, odd ribosomes, and small enigmatic genomes across a large radiation of phyla.</title>
        <authorList>
            <person name="Brown C.T."/>
            <person name="Hug L.A."/>
            <person name="Thomas B.C."/>
            <person name="Sharon I."/>
            <person name="Castelle C.J."/>
            <person name="Singh A."/>
            <person name="Wilkins M.J."/>
            <person name="Williams K.H."/>
            <person name="Banfield J.F."/>
        </authorList>
    </citation>
    <scope>NUCLEOTIDE SEQUENCE [LARGE SCALE GENOMIC DNA]</scope>
</reference>
<sequence length="201" mass="23247">MVNNRKLGEIFSLNGLGELYEVKGEVFKRLKVAKFCLFLEKNTFIRPDHITVFNFFLGVFGLVLLFKNPLALSILLIVHFLLDNLDGYYARVRKIQSRYGRYIDHVADFIIGVLYLIVSAAHYGEAWMWILLMLFCGEMFILLGLGSAEDKFPSRVFLIFYIFGWYRLGLVVQAIVQPLSFVQYLAVKRMKGRHFGSGRVN</sequence>
<keyword evidence="3" id="KW-0812">Transmembrane</keyword>
<name>A0A0G1JHH6_9BACT</name>
<accession>A0A0G1JHH6</accession>
<dbReference type="GO" id="GO:0016780">
    <property type="term" value="F:phosphotransferase activity, for other substituted phosphate groups"/>
    <property type="evidence" value="ECO:0007669"/>
    <property type="project" value="InterPro"/>
</dbReference>
<dbReference type="Pfam" id="PF01066">
    <property type="entry name" value="CDP-OH_P_transf"/>
    <property type="match status" value="1"/>
</dbReference>
<evidence type="ECO:0000313" key="4">
    <source>
        <dbReference type="EMBL" id="KKT34819.1"/>
    </source>
</evidence>
<evidence type="ECO:0000256" key="2">
    <source>
        <dbReference type="RuleBase" id="RU003750"/>
    </source>
</evidence>
<comment type="caution">
    <text evidence="4">The sequence shown here is derived from an EMBL/GenBank/DDBJ whole genome shotgun (WGS) entry which is preliminary data.</text>
</comment>
<organism evidence="4 5">
    <name type="scientific">Candidatus Collierbacteria bacterium GW2011_GWA1_44_12</name>
    <dbReference type="NCBI Taxonomy" id="1618376"/>
    <lineage>
        <taxon>Bacteria</taxon>
        <taxon>Candidatus Collieribacteriota</taxon>
    </lineage>
</organism>
<evidence type="ECO:0000256" key="1">
    <source>
        <dbReference type="ARBA" id="ARBA00022679"/>
    </source>
</evidence>
<dbReference type="InterPro" id="IPR048254">
    <property type="entry name" value="CDP_ALCOHOL_P_TRANSF_CS"/>
</dbReference>
<dbReference type="EMBL" id="LCHN01000028">
    <property type="protein sequence ID" value="KKT34819.1"/>
    <property type="molecule type" value="Genomic_DNA"/>
</dbReference>
<dbReference type="Gene3D" id="1.20.120.1760">
    <property type="match status" value="1"/>
</dbReference>
<dbReference type="InterPro" id="IPR000462">
    <property type="entry name" value="CDP-OH_P_trans"/>
</dbReference>
<evidence type="ECO:0000256" key="3">
    <source>
        <dbReference type="SAM" id="Phobius"/>
    </source>
</evidence>
<keyword evidence="3" id="KW-0472">Membrane</keyword>
<comment type="similarity">
    <text evidence="2">Belongs to the CDP-alcohol phosphatidyltransferase class-I family.</text>
</comment>
<feature type="transmembrane region" description="Helical" evidence="3">
    <location>
        <begin position="157"/>
        <end position="176"/>
    </location>
</feature>
<gene>
    <name evidence="4" type="ORF">UW23_C0028G0003</name>
</gene>
<dbReference type="InterPro" id="IPR043130">
    <property type="entry name" value="CDP-OH_PTrfase_TM_dom"/>
</dbReference>
<evidence type="ECO:0000313" key="5">
    <source>
        <dbReference type="Proteomes" id="UP000034069"/>
    </source>
</evidence>
<feature type="transmembrane region" description="Helical" evidence="3">
    <location>
        <begin position="126"/>
        <end position="145"/>
    </location>
</feature>
<protein>
    <submittedName>
        <fullName evidence="4">Glutamate-1-semialdehyde 2,1-aminomutase</fullName>
    </submittedName>
</protein>
<dbReference type="GO" id="GO:0016020">
    <property type="term" value="C:membrane"/>
    <property type="evidence" value="ECO:0007669"/>
    <property type="project" value="InterPro"/>
</dbReference>
<feature type="transmembrane region" description="Helical" evidence="3">
    <location>
        <begin position="102"/>
        <end position="120"/>
    </location>
</feature>